<proteinExistence type="predicted"/>
<reference evidence="1" key="1">
    <citation type="submission" date="2019-12" db="EMBL/GenBank/DDBJ databases">
        <title>An insight into the sialome of adult female Ixodes ricinus ticks feeding for 6 days.</title>
        <authorList>
            <person name="Perner J."/>
            <person name="Ribeiro J.M.C."/>
        </authorList>
    </citation>
    <scope>NUCLEOTIDE SEQUENCE</scope>
    <source>
        <strain evidence="1">Semi-engorged</strain>
        <tissue evidence="1">Salivary glands</tissue>
    </source>
</reference>
<organism evidence="1">
    <name type="scientific">Ixodes ricinus</name>
    <name type="common">Common tick</name>
    <name type="synonym">Acarus ricinus</name>
    <dbReference type="NCBI Taxonomy" id="34613"/>
    <lineage>
        <taxon>Eukaryota</taxon>
        <taxon>Metazoa</taxon>
        <taxon>Ecdysozoa</taxon>
        <taxon>Arthropoda</taxon>
        <taxon>Chelicerata</taxon>
        <taxon>Arachnida</taxon>
        <taxon>Acari</taxon>
        <taxon>Parasitiformes</taxon>
        <taxon>Ixodida</taxon>
        <taxon>Ixodoidea</taxon>
        <taxon>Ixodidae</taxon>
        <taxon>Ixodinae</taxon>
        <taxon>Ixodes</taxon>
    </lineage>
</organism>
<evidence type="ECO:0000313" key="1">
    <source>
        <dbReference type="EMBL" id="MXU91621.1"/>
    </source>
</evidence>
<dbReference type="EMBL" id="GIFC01009538">
    <property type="protein sequence ID" value="MXU91621.1"/>
    <property type="molecule type" value="Transcribed_RNA"/>
</dbReference>
<dbReference type="AlphaFoldDB" id="A0A6B0UQ45"/>
<name>A0A6B0UQ45_IXORI</name>
<protein>
    <submittedName>
        <fullName evidence="1">Uncharacterized protein</fullName>
    </submittedName>
</protein>
<sequence length="124" mass="13335">MQGGLSLLSLGLGMATCRRLRMPSTFLPFSLASMRWARSRSQASLRTSATPSSVTVLICSTGIDSSDSLANSSFLSGERSSGLTMSTLLTITKKGLLTNRGFMLNSSFICSSTVWPHCSERSMR</sequence>
<accession>A0A6B0UQ45</accession>